<proteinExistence type="predicted"/>
<protein>
    <submittedName>
        <fullName evidence="1">Uncharacterized protein</fullName>
    </submittedName>
</protein>
<evidence type="ECO:0000313" key="2">
    <source>
        <dbReference type="Proteomes" id="UP000031258"/>
    </source>
</evidence>
<keyword evidence="2" id="KW-1185">Reference proteome</keyword>
<dbReference type="EMBL" id="JSWE01000096">
    <property type="protein sequence ID" value="KIE05321.1"/>
    <property type="molecule type" value="Genomic_DNA"/>
</dbReference>
<accession>A0A0C1MZ70</accession>
<name>A0A0C1MZ70_9RICK</name>
<evidence type="ECO:0000313" key="1">
    <source>
        <dbReference type="EMBL" id="KIE05321.1"/>
    </source>
</evidence>
<gene>
    <name evidence="1" type="ORF">NF27_DT00950</name>
</gene>
<dbReference type="STRING" id="86105.NF27_DT00950"/>
<sequence>MYDYECPLSEMYCTEIKIKKDIGNLTFINAHKPSTLMNEIISKGLDIDNGMVLKVDESIYYGREAIHILTLLSTPIGLFSKKIILFFDLRFYQ</sequence>
<comment type="caution">
    <text evidence="1">The sequence shown here is derived from an EMBL/GenBank/DDBJ whole genome shotgun (WGS) entry which is preliminary data.</text>
</comment>
<organism evidence="1 2">
    <name type="scientific">Candidatus Jidaibacter acanthamoebae</name>
    <dbReference type="NCBI Taxonomy" id="86105"/>
    <lineage>
        <taxon>Bacteria</taxon>
        <taxon>Pseudomonadati</taxon>
        <taxon>Pseudomonadota</taxon>
        <taxon>Alphaproteobacteria</taxon>
        <taxon>Rickettsiales</taxon>
        <taxon>Candidatus Midichloriaceae</taxon>
        <taxon>Candidatus Jidaibacter</taxon>
    </lineage>
</organism>
<reference evidence="1 2" key="1">
    <citation type="submission" date="2014-11" db="EMBL/GenBank/DDBJ databases">
        <title>A Rickettsiales Symbiont of Amoebae With Ancient Features.</title>
        <authorList>
            <person name="Schulz F."/>
            <person name="Martijn J."/>
            <person name="Wascher F."/>
            <person name="Kostanjsek R."/>
            <person name="Ettema T.J."/>
            <person name="Horn M."/>
        </authorList>
    </citation>
    <scope>NUCLEOTIDE SEQUENCE [LARGE SCALE GENOMIC DNA]</scope>
    <source>
        <strain evidence="1 2">UWC36</strain>
    </source>
</reference>
<dbReference type="AlphaFoldDB" id="A0A0C1MZ70"/>
<dbReference type="Proteomes" id="UP000031258">
    <property type="component" value="Unassembled WGS sequence"/>
</dbReference>